<dbReference type="EMBL" id="JRES01000302">
    <property type="protein sequence ID" value="KNC32546.1"/>
    <property type="molecule type" value="Genomic_DNA"/>
</dbReference>
<protein>
    <submittedName>
        <fullName evidence="1">Uncharacterized protein</fullName>
    </submittedName>
</protein>
<comment type="caution">
    <text evidence="1">The sequence shown here is derived from an EMBL/GenBank/DDBJ whole genome shotgun (WGS) entry which is preliminary data.</text>
</comment>
<evidence type="ECO:0000313" key="1">
    <source>
        <dbReference type="EMBL" id="KNC32546.1"/>
    </source>
</evidence>
<organism evidence="1 2">
    <name type="scientific">Lucilia cuprina</name>
    <name type="common">Green bottle fly</name>
    <name type="synonym">Australian sheep blowfly</name>
    <dbReference type="NCBI Taxonomy" id="7375"/>
    <lineage>
        <taxon>Eukaryota</taxon>
        <taxon>Metazoa</taxon>
        <taxon>Ecdysozoa</taxon>
        <taxon>Arthropoda</taxon>
        <taxon>Hexapoda</taxon>
        <taxon>Insecta</taxon>
        <taxon>Pterygota</taxon>
        <taxon>Neoptera</taxon>
        <taxon>Endopterygota</taxon>
        <taxon>Diptera</taxon>
        <taxon>Brachycera</taxon>
        <taxon>Muscomorpha</taxon>
        <taxon>Oestroidea</taxon>
        <taxon>Calliphoridae</taxon>
        <taxon>Luciliinae</taxon>
        <taxon>Lucilia</taxon>
    </lineage>
</organism>
<proteinExistence type="predicted"/>
<accession>A0A0L0CJX0</accession>
<name>A0A0L0CJX0_LUCCU</name>
<dbReference type="OrthoDB" id="10277307at2759"/>
<keyword evidence="2" id="KW-1185">Reference proteome</keyword>
<sequence>MVKAQRECRMYTTYIRRGQRVCQRLCLRSPQIRCHTSRFGERISLCPPNCCRVSNTCRPPRTQLGCRMYSVVLRPGQRVCQRMCYPRGGRPDIICHTARRVERQYLCHPTCCRFGDRCHQLLYA</sequence>
<dbReference type="Proteomes" id="UP000037069">
    <property type="component" value="Unassembled WGS sequence"/>
</dbReference>
<evidence type="ECO:0000313" key="2">
    <source>
        <dbReference type="Proteomes" id="UP000037069"/>
    </source>
</evidence>
<reference evidence="1 2" key="1">
    <citation type="journal article" date="2015" name="Nat. Commun.">
        <title>Lucilia cuprina genome unlocks parasitic fly biology to underpin future interventions.</title>
        <authorList>
            <person name="Anstead C.A."/>
            <person name="Korhonen P.K."/>
            <person name="Young N.D."/>
            <person name="Hall R.S."/>
            <person name="Jex A.R."/>
            <person name="Murali S.C."/>
            <person name="Hughes D.S."/>
            <person name="Lee S.F."/>
            <person name="Perry T."/>
            <person name="Stroehlein A.J."/>
            <person name="Ansell B.R."/>
            <person name="Breugelmans B."/>
            <person name="Hofmann A."/>
            <person name="Qu J."/>
            <person name="Dugan S."/>
            <person name="Lee S.L."/>
            <person name="Chao H."/>
            <person name="Dinh H."/>
            <person name="Han Y."/>
            <person name="Doddapaneni H.V."/>
            <person name="Worley K.C."/>
            <person name="Muzny D.M."/>
            <person name="Ioannidis P."/>
            <person name="Waterhouse R.M."/>
            <person name="Zdobnov E.M."/>
            <person name="James P.J."/>
            <person name="Bagnall N.H."/>
            <person name="Kotze A.C."/>
            <person name="Gibbs R.A."/>
            <person name="Richards S."/>
            <person name="Batterham P."/>
            <person name="Gasser R.B."/>
        </authorList>
    </citation>
    <scope>NUCLEOTIDE SEQUENCE [LARGE SCALE GENOMIC DNA]</scope>
    <source>
        <strain evidence="1 2">LS</strain>
        <tissue evidence="1">Full body</tissue>
    </source>
</reference>
<gene>
    <name evidence="1" type="ORF">FF38_03105</name>
</gene>
<dbReference type="AlphaFoldDB" id="A0A0L0CJX0"/>